<organism evidence="9 10">
    <name type="scientific">Emiliania huxleyi (strain CCMP1516)</name>
    <dbReference type="NCBI Taxonomy" id="280463"/>
    <lineage>
        <taxon>Eukaryota</taxon>
        <taxon>Haptista</taxon>
        <taxon>Haptophyta</taxon>
        <taxon>Prymnesiophyceae</taxon>
        <taxon>Isochrysidales</taxon>
        <taxon>Noelaerhabdaceae</taxon>
        <taxon>Emiliania</taxon>
    </lineage>
</organism>
<dbReference type="SUPFAM" id="SSF53056">
    <property type="entry name" value="beta-carbonic anhydrase, cab"/>
    <property type="match status" value="2"/>
</dbReference>
<comment type="function">
    <text evidence="8">Reversible hydration of carbon dioxide.</text>
</comment>
<comment type="cofactor">
    <cofactor evidence="7">
        <name>Zn(2+)</name>
        <dbReference type="ChEBI" id="CHEBI:29105"/>
    </cofactor>
    <text evidence="7">Binds 1 zinc ion per subunit.</text>
</comment>
<evidence type="ECO:0000256" key="2">
    <source>
        <dbReference type="ARBA" id="ARBA00012925"/>
    </source>
</evidence>
<dbReference type="SMR" id="A0A0D3K1F2"/>
<protein>
    <recommendedName>
        <fullName evidence="2 8">Carbonic anhydrase</fullName>
        <ecNumber evidence="2 8">4.2.1.1</ecNumber>
    </recommendedName>
    <alternativeName>
        <fullName evidence="8">Carbonate dehydratase</fullName>
    </alternativeName>
</protein>
<keyword evidence="4 7" id="KW-0862">Zinc</keyword>
<evidence type="ECO:0000256" key="5">
    <source>
        <dbReference type="ARBA" id="ARBA00023239"/>
    </source>
</evidence>
<dbReference type="PANTHER" id="PTHR11002">
    <property type="entry name" value="CARBONIC ANHYDRASE"/>
    <property type="match status" value="1"/>
</dbReference>
<comment type="catalytic activity">
    <reaction evidence="6 8">
        <text>hydrogencarbonate + H(+) = CO2 + H2O</text>
        <dbReference type="Rhea" id="RHEA:10748"/>
        <dbReference type="ChEBI" id="CHEBI:15377"/>
        <dbReference type="ChEBI" id="CHEBI:15378"/>
        <dbReference type="ChEBI" id="CHEBI:16526"/>
        <dbReference type="ChEBI" id="CHEBI:17544"/>
        <dbReference type="EC" id="4.2.1.1"/>
    </reaction>
</comment>
<dbReference type="PaxDb" id="2903-EOD29587"/>
<sequence length="182" mass="19408">MQRQPNGTYEEVLALACEMNVWRTVETLLSSSKTINEAAADGRLRVVGALLDVSSGAVQLMGQHPSLAELVKSTPSGDVVRTAEDAPVPAAEAAAMLYAGNLRYASGKGGYNQFSGDQKLLCKLCESGQNPVSVIIGCADSRAPIEMLFDMRPGDLFVLRNAGRLERPPPRMGPAWGSERSS</sequence>
<dbReference type="PANTHER" id="PTHR11002:SF76">
    <property type="entry name" value="CARBONIC ANHYDRASE"/>
    <property type="match status" value="1"/>
</dbReference>
<keyword evidence="10" id="KW-1185">Reference proteome</keyword>
<feature type="binding site" evidence="7">
    <location>
        <position position="140"/>
    </location>
    <ligand>
        <name>Zn(2+)</name>
        <dbReference type="ChEBI" id="CHEBI:29105"/>
    </ligand>
</feature>
<dbReference type="InterPro" id="IPR036874">
    <property type="entry name" value="Carbonic_anhydrase_sf"/>
</dbReference>
<evidence type="ECO:0000256" key="1">
    <source>
        <dbReference type="ARBA" id="ARBA00006217"/>
    </source>
</evidence>
<reference evidence="10" key="1">
    <citation type="journal article" date="2013" name="Nature">
        <title>Pan genome of the phytoplankton Emiliania underpins its global distribution.</title>
        <authorList>
            <person name="Read B.A."/>
            <person name="Kegel J."/>
            <person name="Klute M.J."/>
            <person name="Kuo A."/>
            <person name="Lefebvre S.C."/>
            <person name="Maumus F."/>
            <person name="Mayer C."/>
            <person name="Miller J."/>
            <person name="Monier A."/>
            <person name="Salamov A."/>
            <person name="Young J."/>
            <person name="Aguilar M."/>
            <person name="Claverie J.M."/>
            <person name="Frickenhaus S."/>
            <person name="Gonzalez K."/>
            <person name="Herman E.K."/>
            <person name="Lin Y.C."/>
            <person name="Napier J."/>
            <person name="Ogata H."/>
            <person name="Sarno A.F."/>
            <person name="Shmutz J."/>
            <person name="Schroeder D."/>
            <person name="de Vargas C."/>
            <person name="Verret F."/>
            <person name="von Dassow P."/>
            <person name="Valentin K."/>
            <person name="Van de Peer Y."/>
            <person name="Wheeler G."/>
            <person name="Dacks J.B."/>
            <person name="Delwiche C.F."/>
            <person name="Dyhrman S.T."/>
            <person name="Glockner G."/>
            <person name="John U."/>
            <person name="Richards T."/>
            <person name="Worden A.Z."/>
            <person name="Zhang X."/>
            <person name="Grigoriev I.V."/>
            <person name="Allen A.E."/>
            <person name="Bidle K."/>
            <person name="Borodovsky M."/>
            <person name="Bowler C."/>
            <person name="Brownlee C."/>
            <person name="Cock J.M."/>
            <person name="Elias M."/>
            <person name="Gladyshev V.N."/>
            <person name="Groth M."/>
            <person name="Guda C."/>
            <person name="Hadaegh A."/>
            <person name="Iglesias-Rodriguez M.D."/>
            <person name="Jenkins J."/>
            <person name="Jones B.M."/>
            <person name="Lawson T."/>
            <person name="Leese F."/>
            <person name="Lindquist E."/>
            <person name="Lobanov A."/>
            <person name="Lomsadze A."/>
            <person name="Malik S.B."/>
            <person name="Marsh M.E."/>
            <person name="Mackinder L."/>
            <person name="Mock T."/>
            <person name="Mueller-Roeber B."/>
            <person name="Pagarete A."/>
            <person name="Parker M."/>
            <person name="Probert I."/>
            <person name="Quesneville H."/>
            <person name="Raines C."/>
            <person name="Rensing S.A."/>
            <person name="Riano-Pachon D.M."/>
            <person name="Richier S."/>
            <person name="Rokitta S."/>
            <person name="Shiraiwa Y."/>
            <person name="Soanes D.M."/>
            <person name="van der Giezen M."/>
            <person name="Wahlund T.M."/>
            <person name="Williams B."/>
            <person name="Wilson W."/>
            <person name="Wolfe G."/>
            <person name="Wurch L.L."/>
        </authorList>
    </citation>
    <scope>NUCLEOTIDE SEQUENCE</scope>
</reference>
<dbReference type="RefSeq" id="XP_005782016.1">
    <property type="nucleotide sequence ID" value="XM_005781959.1"/>
</dbReference>
<dbReference type="HOGENOM" id="CLU_1484648_0_0_1"/>
<dbReference type="GO" id="GO:0004089">
    <property type="term" value="F:carbonate dehydratase activity"/>
    <property type="evidence" value="ECO:0007669"/>
    <property type="project" value="UniProtKB-UniRule"/>
</dbReference>
<dbReference type="EnsemblProtists" id="EOD29587">
    <property type="protein sequence ID" value="EOD29587"/>
    <property type="gene ID" value="EMIHUDRAFT_233823"/>
</dbReference>
<name>A0A0D3K1F2_EMIH1</name>
<dbReference type="Pfam" id="PF00484">
    <property type="entry name" value="Pro_CA"/>
    <property type="match status" value="1"/>
</dbReference>
<dbReference type="EC" id="4.2.1.1" evidence="2 8"/>
<evidence type="ECO:0000256" key="3">
    <source>
        <dbReference type="ARBA" id="ARBA00022723"/>
    </source>
</evidence>
<dbReference type="KEGG" id="ehx:EMIHUDRAFT_233823"/>
<evidence type="ECO:0000313" key="10">
    <source>
        <dbReference type="Proteomes" id="UP000013827"/>
    </source>
</evidence>
<dbReference type="InterPro" id="IPR001765">
    <property type="entry name" value="Carbonic_anhydrase"/>
</dbReference>
<reference evidence="9" key="2">
    <citation type="submission" date="2024-10" db="UniProtKB">
        <authorList>
            <consortium name="EnsemblProtists"/>
        </authorList>
    </citation>
    <scope>IDENTIFICATION</scope>
</reference>
<evidence type="ECO:0000256" key="4">
    <source>
        <dbReference type="ARBA" id="ARBA00022833"/>
    </source>
</evidence>
<dbReference type="Proteomes" id="UP000013827">
    <property type="component" value="Unassembled WGS sequence"/>
</dbReference>
<evidence type="ECO:0000256" key="7">
    <source>
        <dbReference type="PIRSR" id="PIRSR601765-1"/>
    </source>
</evidence>
<evidence type="ECO:0000256" key="6">
    <source>
        <dbReference type="ARBA" id="ARBA00048348"/>
    </source>
</evidence>
<evidence type="ECO:0000313" key="9">
    <source>
        <dbReference type="EnsemblProtists" id="EOD29587"/>
    </source>
</evidence>
<dbReference type="Gene3D" id="3.40.1050.10">
    <property type="entry name" value="Carbonic anhydrase"/>
    <property type="match status" value="2"/>
</dbReference>
<dbReference type="SMART" id="SM00947">
    <property type="entry name" value="Pro_CA"/>
    <property type="match status" value="1"/>
</dbReference>
<comment type="similarity">
    <text evidence="1 8">Belongs to the beta-class carbonic anhydrase family.</text>
</comment>
<keyword evidence="5 8" id="KW-0456">Lyase</keyword>
<keyword evidence="3 7" id="KW-0479">Metal-binding</keyword>
<evidence type="ECO:0000256" key="8">
    <source>
        <dbReference type="RuleBase" id="RU003956"/>
    </source>
</evidence>
<dbReference type="GeneID" id="17274861"/>
<dbReference type="AlphaFoldDB" id="A0A0D3K1F2"/>
<accession>A0A0D3K1F2</accession>
<dbReference type="GO" id="GO:0008270">
    <property type="term" value="F:zinc ion binding"/>
    <property type="evidence" value="ECO:0007669"/>
    <property type="project" value="UniProtKB-UniRule"/>
</dbReference>
<feature type="binding site" evidence="7">
    <location>
        <position position="138"/>
    </location>
    <ligand>
        <name>Zn(2+)</name>
        <dbReference type="ChEBI" id="CHEBI:29105"/>
    </ligand>
</feature>
<proteinExistence type="inferred from homology"/>